<evidence type="ECO:0000313" key="2">
    <source>
        <dbReference type="EMBL" id="CAD8144656.1"/>
    </source>
</evidence>
<evidence type="ECO:0000313" key="1">
    <source>
        <dbReference type="EMBL" id="CAD8144652.1"/>
    </source>
</evidence>
<proteinExistence type="predicted"/>
<protein>
    <submittedName>
        <fullName evidence="2">Uncharacterized protein</fullName>
    </submittedName>
</protein>
<dbReference type="Proteomes" id="UP000683925">
    <property type="component" value="Unassembled WGS sequence"/>
</dbReference>
<reference evidence="2" key="1">
    <citation type="submission" date="2021-01" db="EMBL/GenBank/DDBJ databases">
        <authorList>
            <consortium name="Genoscope - CEA"/>
            <person name="William W."/>
        </authorList>
    </citation>
    <scope>NUCLEOTIDE SEQUENCE</scope>
</reference>
<organism evidence="2 3">
    <name type="scientific">Paramecium octaurelia</name>
    <dbReference type="NCBI Taxonomy" id="43137"/>
    <lineage>
        <taxon>Eukaryota</taxon>
        <taxon>Sar</taxon>
        <taxon>Alveolata</taxon>
        <taxon>Ciliophora</taxon>
        <taxon>Intramacronucleata</taxon>
        <taxon>Oligohymenophorea</taxon>
        <taxon>Peniculida</taxon>
        <taxon>Parameciidae</taxon>
        <taxon>Paramecium</taxon>
    </lineage>
</organism>
<dbReference type="OrthoDB" id="6738456at2759"/>
<accession>A0A8S1SZH7</accession>
<comment type="caution">
    <text evidence="2">The sequence shown here is derived from an EMBL/GenBank/DDBJ whole genome shotgun (WGS) entry which is preliminary data.</text>
</comment>
<evidence type="ECO:0000313" key="3">
    <source>
        <dbReference type="Proteomes" id="UP000683925"/>
    </source>
</evidence>
<name>A0A8S1SZH7_PAROT</name>
<sequence length="67" mass="7940">MLIKNLFNHFKHRFSQYIGQMDGLFVFYGGNKLIQNSSTKQLKELYLQGKDNDGWLYLQVRIQENLG</sequence>
<gene>
    <name evidence="1" type="ORF">POCTA_138.1.T0160263</name>
    <name evidence="2" type="ORF">POCTA_138.1.T0160265</name>
</gene>
<dbReference type="AlphaFoldDB" id="A0A8S1SZH7"/>
<dbReference type="EMBL" id="CAJJDP010000016">
    <property type="protein sequence ID" value="CAD8144652.1"/>
    <property type="molecule type" value="Genomic_DNA"/>
</dbReference>
<dbReference type="EMBL" id="CAJJDP010000016">
    <property type="protein sequence ID" value="CAD8144656.1"/>
    <property type="molecule type" value="Genomic_DNA"/>
</dbReference>
<keyword evidence="3" id="KW-1185">Reference proteome</keyword>